<gene>
    <name evidence="5" type="ORF">ACFONP_12300</name>
</gene>
<keyword evidence="1" id="KW-1188">Viral release from host cell</keyword>
<comment type="caution">
    <text evidence="5">The sequence shown here is derived from an EMBL/GenBank/DDBJ whole genome shotgun (WGS) entry which is preliminary data.</text>
</comment>
<accession>A0ABV7MFI9</accession>
<dbReference type="EMBL" id="JBHRVA010000003">
    <property type="protein sequence ID" value="MFC3303510.1"/>
    <property type="molecule type" value="Genomic_DNA"/>
</dbReference>
<dbReference type="SUPFAM" id="SSF50789">
    <property type="entry name" value="Herpes virus serine proteinase, assemblin"/>
    <property type="match status" value="1"/>
</dbReference>
<dbReference type="Pfam" id="PF04586">
    <property type="entry name" value="Peptidase_S78"/>
    <property type="match status" value="1"/>
</dbReference>
<dbReference type="RefSeq" id="WP_189576152.1">
    <property type="nucleotide sequence ID" value="NZ_BMXU01000002.1"/>
</dbReference>
<keyword evidence="2 5" id="KW-0645">Protease</keyword>
<dbReference type="GO" id="GO:0006508">
    <property type="term" value="P:proteolysis"/>
    <property type="evidence" value="ECO:0007669"/>
    <property type="project" value="UniProtKB-KW"/>
</dbReference>
<keyword evidence="6" id="KW-1185">Reference proteome</keyword>
<dbReference type="Proteomes" id="UP001595607">
    <property type="component" value="Unassembled WGS sequence"/>
</dbReference>
<evidence type="ECO:0000313" key="6">
    <source>
        <dbReference type="Proteomes" id="UP001595607"/>
    </source>
</evidence>
<protein>
    <submittedName>
        <fullName evidence="5">HK97 family phage prohead protease</fullName>
    </submittedName>
</protein>
<evidence type="ECO:0000259" key="4">
    <source>
        <dbReference type="Pfam" id="PF04586"/>
    </source>
</evidence>
<evidence type="ECO:0000256" key="1">
    <source>
        <dbReference type="ARBA" id="ARBA00022612"/>
    </source>
</evidence>
<dbReference type="NCBIfam" id="TIGR01543">
    <property type="entry name" value="proheadase_HK97"/>
    <property type="match status" value="1"/>
</dbReference>
<feature type="domain" description="Prohead serine protease" evidence="4">
    <location>
        <begin position="6"/>
        <end position="138"/>
    </location>
</feature>
<keyword evidence="3" id="KW-0378">Hydrolase</keyword>
<name>A0ABV7MFI9_9PROT</name>
<reference evidence="6" key="1">
    <citation type="journal article" date="2019" name="Int. J. Syst. Evol. Microbiol.">
        <title>The Global Catalogue of Microorganisms (GCM) 10K type strain sequencing project: providing services to taxonomists for standard genome sequencing and annotation.</title>
        <authorList>
            <consortium name="The Broad Institute Genomics Platform"/>
            <consortium name="The Broad Institute Genome Sequencing Center for Infectious Disease"/>
            <person name="Wu L."/>
            <person name="Ma J."/>
        </authorList>
    </citation>
    <scope>NUCLEOTIDE SEQUENCE [LARGE SCALE GENOMIC DNA]</scope>
    <source>
        <strain evidence="6">KCTC 22245</strain>
    </source>
</reference>
<dbReference type="InterPro" id="IPR006433">
    <property type="entry name" value="Prohead_protease"/>
</dbReference>
<evidence type="ECO:0000256" key="2">
    <source>
        <dbReference type="ARBA" id="ARBA00022670"/>
    </source>
</evidence>
<sequence>MIPQNRAEIEGYAAVFGSADLSGDRVVPGAFGGKLIPAPRAPVRMLYQHQAETPIGRWTEIREDRRGLYVRGQLFLDTDQGRETHSLIAGGALDGLSIGFKTKKARAAREGRMLTSIDLWEISVVTFPMSPEARITRVSEPGKRLPRNLLA</sequence>
<dbReference type="InterPro" id="IPR054613">
    <property type="entry name" value="Peptidase_S78_dom"/>
</dbReference>
<dbReference type="GO" id="GO:0008233">
    <property type="term" value="F:peptidase activity"/>
    <property type="evidence" value="ECO:0007669"/>
    <property type="project" value="UniProtKB-KW"/>
</dbReference>
<evidence type="ECO:0000256" key="3">
    <source>
        <dbReference type="ARBA" id="ARBA00022801"/>
    </source>
</evidence>
<evidence type="ECO:0000313" key="5">
    <source>
        <dbReference type="EMBL" id="MFC3303510.1"/>
    </source>
</evidence>
<organism evidence="5 6">
    <name type="scientific">Parvularcula lutaonensis</name>
    <dbReference type="NCBI Taxonomy" id="491923"/>
    <lineage>
        <taxon>Bacteria</taxon>
        <taxon>Pseudomonadati</taxon>
        <taxon>Pseudomonadota</taxon>
        <taxon>Alphaproteobacteria</taxon>
        <taxon>Parvularculales</taxon>
        <taxon>Parvularculaceae</taxon>
        <taxon>Parvularcula</taxon>
    </lineage>
</organism>
<proteinExistence type="predicted"/>